<accession>A0ABM7JPU4</accession>
<organism evidence="2 3">
    <name type="scientific">Mycobacterium mantenii</name>
    <dbReference type="NCBI Taxonomy" id="560555"/>
    <lineage>
        <taxon>Bacteria</taxon>
        <taxon>Bacillati</taxon>
        <taxon>Actinomycetota</taxon>
        <taxon>Actinomycetes</taxon>
        <taxon>Mycobacteriales</taxon>
        <taxon>Mycobacteriaceae</taxon>
        <taxon>Mycobacterium</taxon>
        <taxon>Mycobacterium avium complex (MAC)</taxon>
    </lineage>
</organism>
<dbReference type="SUPFAM" id="SSF52540">
    <property type="entry name" value="P-loop containing nucleoside triphosphate hydrolases"/>
    <property type="match status" value="1"/>
</dbReference>
<evidence type="ECO:0000313" key="2">
    <source>
        <dbReference type="EMBL" id="BBY37507.1"/>
    </source>
</evidence>
<feature type="region of interest" description="Disordered" evidence="1">
    <location>
        <begin position="1"/>
        <end position="32"/>
    </location>
</feature>
<reference evidence="2 3" key="1">
    <citation type="journal article" date="2019" name="Emerg. Microbes Infect.">
        <title>Comprehensive subspecies identification of 175 nontuberculous mycobacteria species based on 7547 genomic profiles.</title>
        <authorList>
            <person name="Matsumoto Y."/>
            <person name="Kinjo T."/>
            <person name="Motooka D."/>
            <person name="Nabeya D."/>
            <person name="Jung N."/>
            <person name="Uechi K."/>
            <person name="Horii T."/>
            <person name="Iida T."/>
            <person name="Fujita J."/>
            <person name="Nakamura S."/>
        </authorList>
    </citation>
    <scope>NUCLEOTIDE SEQUENCE [LARGE SCALE GENOMIC DNA]</scope>
    <source>
        <strain evidence="2 3">JCM 18113</strain>
    </source>
</reference>
<name>A0ABM7JPU4_MYCNT</name>
<dbReference type="Proteomes" id="UP000465812">
    <property type="component" value="Chromosome"/>
</dbReference>
<dbReference type="InterPro" id="IPR027417">
    <property type="entry name" value="P-loop_NTPase"/>
</dbReference>
<protein>
    <recommendedName>
        <fullName evidence="4">AAA family ATPase</fullName>
    </recommendedName>
</protein>
<dbReference type="EMBL" id="AP022590">
    <property type="protein sequence ID" value="BBY37507.1"/>
    <property type="molecule type" value="Genomic_DNA"/>
</dbReference>
<proteinExistence type="predicted"/>
<evidence type="ECO:0000313" key="3">
    <source>
        <dbReference type="Proteomes" id="UP000465812"/>
    </source>
</evidence>
<dbReference type="RefSeq" id="WP_083098719.1">
    <property type="nucleotide sequence ID" value="NZ_AP022590.1"/>
</dbReference>
<dbReference type="Gene3D" id="3.40.50.300">
    <property type="entry name" value="P-loop containing nucleotide triphosphate hydrolases"/>
    <property type="match status" value="1"/>
</dbReference>
<keyword evidence="3" id="KW-1185">Reference proteome</keyword>
<gene>
    <name evidence="2" type="ORF">MMAN_16410</name>
</gene>
<sequence>MTDTEAAAAPAYNGYYHPDDPGPAEPGDSSLAGSGALDYGAIDGGSFIFDEPADIPAVWGSGGQVLWAEGESLMIAGQQGLGKTTLAGRIVRARLGLGDGTVLGLPVAPTDRPALYLAMDRPRQIARAMRRQFNEDERDVLAERLIVRRGPPPADLAAHPTLLAAMSEYYGAATVIVDSLKDAALGLSNDEVGAAWNRARQHLLAAGCQLCELHHCVKRGPNGGEIKDINDVYGSAWLTNGCGSVILLTGAPGDPVVGFRHVKQPAEEAGPWQLLHDQDAGQMTVKHSFDLIALVKATGADGLTAKGAAAAIFQKREPSSAEVEKARRKLMKLETERLLVRLAGAKGGADGGTAVAWFLADWGH</sequence>
<evidence type="ECO:0008006" key="4">
    <source>
        <dbReference type="Google" id="ProtNLM"/>
    </source>
</evidence>
<evidence type="ECO:0000256" key="1">
    <source>
        <dbReference type="SAM" id="MobiDB-lite"/>
    </source>
</evidence>
<dbReference type="Pfam" id="PF13481">
    <property type="entry name" value="AAA_25"/>
    <property type="match status" value="1"/>
</dbReference>